<feature type="compositionally biased region" description="Low complexity" evidence="1">
    <location>
        <begin position="11"/>
        <end position="23"/>
    </location>
</feature>
<evidence type="ECO:0000313" key="2">
    <source>
        <dbReference type="EMBL" id="KAK3331663.1"/>
    </source>
</evidence>
<protein>
    <submittedName>
        <fullName evidence="2">Uncharacterized protein</fullName>
    </submittedName>
</protein>
<gene>
    <name evidence="2" type="ORF">B0T19DRAFT_438551</name>
</gene>
<feature type="compositionally biased region" description="Polar residues" evidence="1">
    <location>
        <begin position="24"/>
        <end position="36"/>
    </location>
</feature>
<reference evidence="2" key="1">
    <citation type="journal article" date="2023" name="Mol. Phylogenet. Evol.">
        <title>Genome-scale phylogeny and comparative genomics of the fungal order Sordariales.</title>
        <authorList>
            <person name="Hensen N."/>
            <person name="Bonometti L."/>
            <person name="Westerberg I."/>
            <person name="Brannstrom I.O."/>
            <person name="Guillou S."/>
            <person name="Cros-Aarteil S."/>
            <person name="Calhoun S."/>
            <person name="Haridas S."/>
            <person name="Kuo A."/>
            <person name="Mondo S."/>
            <person name="Pangilinan J."/>
            <person name="Riley R."/>
            <person name="LaButti K."/>
            <person name="Andreopoulos B."/>
            <person name="Lipzen A."/>
            <person name="Chen C."/>
            <person name="Yan M."/>
            <person name="Daum C."/>
            <person name="Ng V."/>
            <person name="Clum A."/>
            <person name="Steindorff A."/>
            <person name="Ohm R.A."/>
            <person name="Martin F."/>
            <person name="Silar P."/>
            <person name="Natvig D.O."/>
            <person name="Lalanne C."/>
            <person name="Gautier V."/>
            <person name="Ament-Velasquez S.L."/>
            <person name="Kruys A."/>
            <person name="Hutchinson M.I."/>
            <person name="Powell A.J."/>
            <person name="Barry K."/>
            <person name="Miller A.N."/>
            <person name="Grigoriev I.V."/>
            <person name="Debuchy R."/>
            <person name="Gladieux P."/>
            <person name="Hiltunen Thoren M."/>
            <person name="Johannesson H."/>
        </authorList>
    </citation>
    <scope>NUCLEOTIDE SEQUENCE</scope>
    <source>
        <strain evidence="2">SMH4131-1</strain>
    </source>
</reference>
<dbReference type="EMBL" id="JAUEPO010000002">
    <property type="protein sequence ID" value="KAK3331663.1"/>
    <property type="molecule type" value="Genomic_DNA"/>
</dbReference>
<feature type="region of interest" description="Disordered" evidence="1">
    <location>
        <begin position="1"/>
        <end position="47"/>
    </location>
</feature>
<feature type="region of interest" description="Disordered" evidence="1">
    <location>
        <begin position="89"/>
        <end position="116"/>
    </location>
</feature>
<proteinExistence type="predicted"/>
<evidence type="ECO:0000313" key="3">
    <source>
        <dbReference type="Proteomes" id="UP001286456"/>
    </source>
</evidence>
<sequence>MEVPARQSEAPTSPSRSTQPSSSGCASPSTRLSTTADKFRPPEPLSLNSTLRAHSRTRLYVNPLYWTSQHLLLLDCRFVREKAILQTETKTQSADAQVSKLDQSSPEERRAQEFSSANISSAARRLRHSRASWVKTEVVQQILELYGLYHDCFRPHSLKLSFQFNKQHAAFVRTDGIFSTAPSKTAVLDIAYLDLTLVASRRRRSIYGPPSSSRRRFNLLVNRLLEKKHRRVKPENKLKDPFIVATLIALAQDQRYKRNLNRTAPELEDPTSSESSTKPIQDTENPDPESTTFFEVHLLALPTIDAPHLYHYTARFSAAFLDRFDQPSRYFPSDQAHIHISRIPLAPTKEFVRSMSRAVDNIKRAGARLDSGVD</sequence>
<feature type="compositionally biased region" description="Polar residues" evidence="1">
    <location>
        <begin position="89"/>
        <end position="104"/>
    </location>
</feature>
<organism evidence="2 3">
    <name type="scientific">Cercophora scortea</name>
    <dbReference type="NCBI Taxonomy" id="314031"/>
    <lineage>
        <taxon>Eukaryota</taxon>
        <taxon>Fungi</taxon>
        <taxon>Dikarya</taxon>
        <taxon>Ascomycota</taxon>
        <taxon>Pezizomycotina</taxon>
        <taxon>Sordariomycetes</taxon>
        <taxon>Sordariomycetidae</taxon>
        <taxon>Sordariales</taxon>
        <taxon>Lasiosphaeriaceae</taxon>
        <taxon>Cercophora</taxon>
    </lineage>
</organism>
<feature type="compositionally biased region" description="Polar residues" evidence="1">
    <location>
        <begin position="272"/>
        <end position="288"/>
    </location>
</feature>
<dbReference type="Proteomes" id="UP001286456">
    <property type="component" value="Unassembled WGS sequence"/>
</dbReference>
<accession>A0AAE0IUU5</accession>
<evidence type="ECO:0000256" key="1">
    <source>
        <dbReference type="SAM" id="MobiDB-lite"/>
    </source>
</evidence>
<feature type="region of interest" description="Disordered" evidence="1">
    <location>
        <begin position="261"/>
        <end position="288"/>
    </location>
</feature>
<reference evidence="2" key="2">
    <citation type="submission" date="2023-06" db="EMBL/GenBank/DDBJ databases">
        <authorList>
            <consortium name="Lawrence Berkeley National Laboratory"/>
            <person name="Haridas S."/>
            <person name="Hensen N."/>
            <person name="Bonometti L."/>
            <person name="Westerberg I."/>
            <person name="Brannstrom I.O."/>
            <person name="Guillou S."/>
            <person name="Cros-Aarteil S."/>
            <person name="Calhoun S."/>
            <person name="Kuo A."/>
            <person name="Mondo S."/>
            <person name="Pangilinan J."/>
            <person name="Riley R."/>
            <person name="Labutti K."/>
            <person name="Andreopoulos B."/>
            <person name="Lipzen A."/>
            <person name="Chen C."/>
            <person name="Yanf M."/>
            <person name="Daum C."/>
            <person name="Ng V."/>
            <person name="Clum A."/>
            <person name="Steindorff A."/>
            <person name="Ohm R."/>
            <person name="Martin F."/>
            <person name="Silar P."/>
            <person name="Natvig D."/>
            <person name="Lalanne C."/>
            <person name="Gautier V."/>
            <person name="Ament-Velasquez S.L."/>
            <person name="Kruys A."/>
            <person name="Hutchinson M.I."/>
            <person name="Powell A.J."/>
            <person name="Barry K."/>
            <person name="Miller A.N."/>
            <person name="Grigoriev I.V."/>
            <person name="Debuchy R."/>
            <person name="Gladieux P."/>
            <person name="Thoren M.H."/>
            <person name="Johannesson H."/>
        </authorList>
    </citation>
    <scope>NUCLEOTIDE SEQUENCE</scope>
    <source>
        <strain evidence="2">SMH4131-1</strain>
    </source>
</reference>
<keyword evidence="3" id="KW-1185">Reference proteome</keyword>
<name>A0AAE0IUU5_9PEZI</name>
<dbReference type="AlphaFoldDB" id="A0AAE0IUU5"/>
<comment type="caution">
    <text evidence="2">The sequence shown here is derived from an EMBL/GenBank/DDBJ whole genome shotgun (WGS) entry which is preliminary data.</text>
</comment>